<organism evidence="4 5">
    <name type="scientific">Paracoccus simplex</name>
    <dbReference type="NCBI Taxonomy" id="2086346"/>
    <lineage>
        <taxon>Bacteria</taxon>
        <taxon>Pseudomonadati</taxon>
        <taxon>Pseudomonadota</taxon>
        <taxon>Alphaproteobacteria</taxon>
        <taxon>Rhodobacterales</taxon>
        <taxon>Paracoccaceae</taxon>
        <taxon>Paracoccus</taxon>
    </lineage>
</organism>
<dbReference type="EC" id="2.3.1.-" evidence="4"/>
<dbReference type="SUPFAM" id="SSF55729">
    <property type="entry name" value="Acyl-CoA N-acyltransferases (Nat)"/>
    <property type="match status" value="1"/>
</dbReference>
<proteinExistence type="predicted"/>
<keyword evidence="2 4" id="KW-0012">Acyltransferase</keyword>
<evidence type="ECO:0000256" key="1">
    <source>
        <dbReference type="ARBA" id="ARBA00022679"/>
    </source>
</evidence>
<evidence type="ECO:0000313" key="5">
    <source>
        <dbReference type="Proteomes" id="UP001595596"/>
    </source>
</evidence>
<keyword evidence="1 4" id="KW-0808">Transferase</keyword>
<gene>
    <name evidence="4" type="ORF">ACFOMP_09380</name>
</gene>
<dbReference type="Pfam" id="PF00583">
    <property type="entry name" value="Acetyltransf_1"/>
    <property type="match status" value="1"/>
</dbReference>
<dbReference type="InterPro" id="IPR016181">
    <property type="entry name" value="Acyl_CoA_acyltransferase"/>
</dbReference>
<keyword evidence="5" id="KW-1185">Reference proteome</keyword>
<feature type="domain" description="N-acetyltransferase" evidence="3">
    <location>
        <begin position="20"/>
        <end position="199"/>
    </location>
</feature>
<dbReference type="PROSITE" id="PS51186">
    <property type="entry name" value="GNAT"/>
    <property type="match status" value="1"/>
</dbReference>
<protein>
    <submittedName>
        <fullName evidence="4">GNAT family N-acetyltransferase</fullName>
        <ecNumber evidence="4">2.3.1.-</ecNumber>
    </submittedName>
</protein>
<dbReference type="PANTHER" id="PTHR43877">
    <property type="entry name" value="AMINOALKYLPHOSPHONATE N-ACETYLTRANSFERASE-RELATED-RELATED"/>
    <property type="match status" value="1"/>
</dbReference>
<dbReference type="InterPro" id="IPR000182">
    <property type="entry name" value="GNAT_dom"/>
</dbReference>
<reference evidence="5" key="1">
    <citation type="journal article" date="2019" name="Int. J. Syst. Evol. Microbiol.">
        <title>The Global Catalogue of Microorganisms (GCM) 10K type strain sequencing project: providing services to taxonomists for standard genome sequencing and annotation.</title>
        <authorList>
            <consortium name="The Broad Institute Genomics Platform"/>
            <consortium name="The Broad Institute Genome Sequencing Center for Infectious Disease"/>
            <person name="Wu L."/>
            <person name="Ma J."/>
        </authorList>
    </citation>
    <scope>NUCLEOTIDE SEQUENCE [LARGE SCALE GENOMIC DNA]</scope>
    <source>
        <strain evidence="5">VKM B-3226</strain>
    </source>
</reference>
<dbReference type="Proteomes" id="UP001595596">
    <property type="component" value="Unassembled WGS sequence"/>
</dbReference>
<evidence type="ECO:0000256" key="2">
    <source>
        <dbReference type="ARBA" id="ARBA00023315"/>
    </source>
</evidence>
<evidence type="ECO:0000313" key="4">
    <source>
        <dbReference type="EMBL" id="MFC3569662.1"/>
    </source>
</evidence>
<accession>A0ABV7S041</accession>
<dbReference type="Gene3D" id="3.40.630.30">
    <property type="match status" value="1"/>
</dbReference>
<dbReference type="InterPro" id="IPR050832">
    <property type="entry name" value="Bact_Acetyltransf"/>
</dbReference>
<evidence type="ECO:0000259" key="3">
    <source>
        <dbReference type="PROSITE" id="PS51186"/>
    </source>
</evidence>
<dbReference type="EMBL" id="JBHRXE010000020">
    <property type="protein sequence ID" value="MFC3569662.1"/>
    <property type="molecule type" value="Genomic_DNA"/>
</dbReference>
<dbReference type="GO" id="GO:0016746">
    <property type="term" value="F:acyltransferase activity"/>
    <property type="evidence" value="ECO:0007669"/>
    <property type="project" value="UniProtKB-KW"/>
</dbReference>
<dbReference type="RefSeq" id="WP_289894460.1">
    <property type="nucleotide sequence ID" value="NZ_JBHRXE010000020.1"/>
</dbReference>
<comment type="caution">
    <text evidence="4">The sequence shown here is derived from an EMBL/GenBank/DDBJ whole genome shotgun (WGS) entry which is preliminary data.</text>
</comment>
<sequence length="199" mass="21262">MTGPPEPEGMPHQVRLGIPADLQPAAAALYWRHFGAQILPVPAGPRQGMALIRAAMRPERALVALSPDGRLLGIAGLRDAGGGFLDPAAHSFVTVWGPARGRLRHLSTTLFRPGRATSDLVLDGIAIHPRWRRLGIARSLVAAASAHARALGHPALRAEVAADNHSGLAAWQAMGFQPLHRQRLGWPWSAPAHVLRLAL</sequence>
<name>A0ABV7S041_9RHOB</name>